<evidence type="ECO:0000256" key="6">
    <source>
        <dbReference type="SAM" id="Phobius"/>
    </source>
</evidence>
<accession>A0AAD4DLU5</accession>
<feature type="region of interest" description="Disordered" evidence="5">
    <location>
        <begin position="657"/>
        <end position="692"/>
    </location>
</feature>
<keyword evidence="3 6" id="KW-1133">Transmembrane helix</keyword>
<feature type="compositionally biased region" description="Low complexity" evidence="5">
    <location>
        <begin position="117"/>
        <end position="142"/>
    </location>
</feature>
<dbReference type="PANTHER" id="PTHR46140:SF1">
    <property type="entry name" value="VACUOLAR TRANSPORTER CHAPERONE COMPLEX SUBUNIT 4-RELATED"/>
    <property type="match status" value="1"/>
</dbReference>
<feature type="transmembrane region" description="Helical" evidence="6">
    <location>
        <begin position="731"/>
        <end position="750"/>
    </location>
</feature>
<evidence type="ECO:0000256" key="4">
    <source>
        <dbReference type="ARBA" id="ARBA00023136"/>
    </source>
</evidence>
<feature type="compositionally biased region" description="Low complexity" evidence="5">
    <location>
        <begin position="661"/>
        <end position="673"/>
    </location>
</feature>
<dbReference type="Pfam" id="PF02656">
    <property type="entry name" value="DUF202"/>
    <property type="match status" value="1"/>
</dbReference>
<organism evidence="8 9">
    <name type="scientific">Linnemannia exigua</name>
    <dbReference type="NCBI Taxonomy" id="604196"/>
    <lineage>
        <taxon>Eukaryota</taxon>
        <taxon>Fungi</taxon>
        <taxon>Fungi incertae sedis</taxon>
        <taxon>Mucoromycota</taxon>
        <taxon>Mortierellomycotina</taxon>
        <taxon>Mortierellomycetes</taxon>
        <taxon>Mortierellales</taxon>
        <taxon>Mortierellaceae</taxon>
        <taxon>Linnemannia</taxon>
    </lineage>
</organism>
<keyword evidence="9" id="KW-1185">Reference proteome</keyword>
<gene>
    <name evidence="8" type="ORF">BGZ95_002748</name>
</gene>
<feature type="compositionally biased region" description="Low complexity" evidence="5">
    <location>
        <begin position="439"/>
        <end position="460"/>
    </location>
</feature>
<keyword evidence="2 6" id="KW-0812">Transmembrane</keyword>
<evidence type="ECO:0000256" key="3">
    <source>
        <dbReference type="ARBA" id="ARBA00022989"/>
    </source>
</evidence>
<dbReference type="GO" id="GO:0012505">
    <property type="term" value="C:endomembrane system"/>
    <property type="evidence" value="ECO:0007669"/>
    <property type="project" value="UniProtKB-SubCell"/>
</dbReference>
<feature type="region of interest" description="Disordered" evidence="5">
    <location>
        <begin position="356"/>
        <end position="421"/>
    </location>
</feature>
<feature type="compositionally biased region" description="Polar residues" evidence="5">
    <location>
        <begin position="103"/>
        <end position="116"/>
    </location>
</feature>
<evidence type="ECO:0000259" key="7">
    <source>
        <dbReference type="Pfam" id="PF02656"/>
    </source>
</evidence>
<feature type="transmembrane region" description="Helical" evidence="6">
    <location>
        <begin position="770"/>
        <end position="792"/>
    </location>
</feature>
<feature type="region of interest" description="Disordered" evidence="5">
    <location>
        <begin position="439"/>
        <end position="461"/>
    </location>
</feature>
<name>A0AAD4DLU5_9FUNG</name>
<proteinExistence type="predicted"/>
<evidence type="ECO:0000313" key="9">
    <source>
        <dbReference type="Proteomes" id="UP001194580"/>
    </source>
</evidence>
<feature type="region of interest" description="Disordered" evidence="5">
    <location>
        <begin position="1"/>
        <end position="71"/>
    </location>
</feature>
<sequence length="814" mass="87804">MRITPDPFGSPSASSKRTTPSCSSTSLNTLVKASPKPQGTTNPAIKAAARPASMHKLQSQPPLSKSTEEEGQDALVANKINVQGNTENENTASTVDVELSVSFQPPETLSSPETLLNGNNNKNCKRNSNSNSSSNSNSNIISQPSLKVNTVQRPLWRSQSSYALVSPNQLEGIVIESLKTPTTTTNTKLHHHQPPSSLSSSSASDSKDILNGYDNSSTYNHNLGIAFEPNSPDQKGVPWMLYRQRSQSTGAISSSSLSSSHLAQPGVGAMMAAGAAANMIASAIGSHVRSATGSQERHQQHHQQKLFSAKSIDTPLGSTFGIDALYNQPFPTPSVVVAATLVEKDVEVVEMEANAAVDDVTKEPEPNNIGGPWSDEDEPLSSVSTDTEVELDSGVDDHTGSLHVHRPARRTNSTRTGGKSHYSAYRRRIQSISQLQQLQLEQQQQDENRQQQPQPQPQQQHGHEINIYDTHLNLDGSLSSILAVSTASLATAKRNVQDLDGTHSMHFFNRHLQRVREQTHGGNGKHGRRPQGHAMDASSTSIFSNGTLSPASCTTTTSIHSALTATSEISYASSASGFTAITGTTSSSVYALSSSDPSEMSITRTTTTVSETSTLCGAAAATSTSSNSGKAPLHTQGVRRFIRWTIPDISLSRSQGVANQSTTLSSRPTSTTLTPPPRVLRRNGKKGPKRPDAKAFFSNERTYMHWIKFGLLLGSMAMTLLSFGKAMGLQVGLFLVLVAMSTLVYATTIFHLRDRWMKQFRLDVLYYDRIGPSVLFMALFIAFSTNVVLSVLKLMGEDGNDDDGLNFYNGHLDI</sequence>
<dbReference type="InterPro" id="IPR051572">
    <property type="entry name" value="VTC_Complex_Subunit"/>
</dbReference>
<comment type="caution">
    <text evidence="8">The sequence shown here is derived from an EMBL/GenBank/DDBJ whole genome shotgun (WGS) entry which is preliminary data.</text>
</comment>
<protein>
    <recommendedName>
        <fullName evidence="7">DUF202 domain-containing protein</fullName>
    </recommendedName>
</protein>
<dbReference type="EMBL" id="JAAAIL010000016">
    <property type="protein sequence ID" value="KAG0281506.1"/>
    <property type="molecule type" value="Genomic_DNA"/>
</dbReference>
<evidence type="ECO:0000256" key="1">
    <source>
        <dbReference type="ARBA" id="ARBA00004127"/>
    </source>
</evidence>
<feature type="compositionally biased region" description="Basic residues" evidence="5">
    <location>
        <begin position="679"/>
        <end position="688"/>
    </location>
</feature>
<evidence type="ECO:0000313" key="8">
    <source>
        <dbReference type="EMBL" id="KAG0281506.1"/>
    </source>
</evidence>
<reference evidence="8" key="1">
    <citation type="journal article" date="2020" name="Fungal Divers.">
        <title>Resolving the Mortierellaceae phylogeny through synthesis of multi-gene phylogenetics and phylogenomics.</title>
        <authorList>
            <person name="Vandepol N."/>
            <person name="Liber J."/>
            <person name="Desiro A."/>
            <person name="Na H."/>
            <person name="Kennedy M."/>
            <person name="Barry K."/>
            <person name="Grigoriev I.V."/>
            <person name="Miller A.N."/>
            <person name="O'Donnell K."/>
            <person name="Stajich J.E."/>
            <person name="Bonito G."/>
        </authorList>
    </citation>
    <scope>NUCLEOTIDE SEQUENCE</scope>
    <source>
        <strain evidence="8">NRRL 28262</strain>
    </source>
</reference>
<keyword evidence="4 6" id="KW-0472">Membrane</keyword>
<comment type="subcellular location">
    <subcellularLocation>
        <location evidence="1">Endomembrane system</location>
        <topology evidence="1">Multi-pass membrane protein</topology>
    </subcellularLocation>
</comment>
<dbReference type="PANTHER" id="PTHR46140">
    <property type="entry name" value="VACUOLAR TRANSPORTER CHAPERONE 1-RELATED"/>
    <property type="match status" value="1"/>
</dbReference>
<feature type="transmembrane region" description="Helical" evidence="6">
    <location>
        <begin position="703"/>
        <end position="724"/>
    </location>
</feature>
<dbReference type="Proteomes" id="UP001194580">
    <property type="component" value="Unassembled WGS sequence"/>
</dbReference>
<evidence type="ECO:0000256" key="2">
    <source>
        <dbReference type="ARBA" id="ARBA00022692"/>
    </source>
</evidence>
<dbReference type="AlphaFoldDB" id="A0AAD4DLU5"/>
<feature type="region of interest" description="Disordered" evidence="5">
    <location>
        <begin position="103"/>
        <end position="145"/>
    </location>
</feature>
<evidence type="ECO:0000256" key="5">
    <source>
        <dbReference type="SAM" id="MobiDB-lite"/>
    </source>
</evidence>
<feature type="compositionally biased region" description="Polar residues" evidence="5">
    <location>
        <begin position="11"/>
        <end position="43"/>
    </location>
</feature>
<feature type="region of interest" description="Disordered" evidence="5">
    <location>
        <begin position="516"/>
        <end position="543"/>
    </location>
</feature>
<feature type="compositionally biased region" description="Polar residues" evidence="5">
    <location>
        <begin position="56"/>
        <end position="65"/>
    </location>
</feature>
<dbReference type="InterPro" id="IPR003807">
    <property type="entry name" value="DUF202"/>
</dbReference>
<feature type="region of interest" description="Disordered" evidence="5">
    <location>
        <begin position="184"/>
        <end position="213"/>
    </location>
</feature>
<feature type="domain" description="DUF202" evidence="7">
    <location>
        <begin position="696"/>
        <end position="755"/>
    </location>
</feature>